<comment type="caution">
    <text evidence="1">The sequence shown here is derived from an EMBL/GenBank/DDBJ whole genome shotgun (WGS) entry which is preliminary data.</text>
</comment>
<gene>
    <name evidence="1" type="ORF">MENT_LOCUS41032</name>
</gene>
<evidence type="ECO:0000313" key="2">
    <source>
        <dbReference type="Proteomes" id="UP000580250"/>
    </source>
</evidence>
<reference evidence="1 2" key="1">
    <citation type="submission" date="2020-08" db="EMBL/GenBank/DDBJ databases">
        <authorList>
            <person name="Koutsovoulos G."/>
            <person name="Danchin GJ E."/>
        </authorList>
    </citation>
    <scope>NUCLEOTIDE SEQUENCE [LARGE SCALE GENOMIC DNA]</scope>
</reference>
<protein>
    <submittedName>
        <fullName evidence="1">Uncharacterized protein</fullName>
    </submittedName>
</protein>
<organism evidence="1 2">
    <name type="scientific">Meloidogyne enterolobii</name>
    <name type="common">Root-knot nematode worm</name>
    <name type="synonym">Meloidogyne mayaguensis</name>
    <dbReference type="NCBI Taxonomy" id="390850"/>
    <lineage>
        <taxon>Eukaryota</taxon>
        <taxon>Metazoa</taxon>
        <taxon>Ecdysozoa</taxon>
        <taxon>Nematoda</taxon>
        <taxon>Chromadorea</taxon>
        <taxon>Rhabditida</taxon>
        <taxon>Tylenchina</taxon>
        <taxon>Tylenchomorpha</taxon>
        <taxon>Tylenchoidea</taxon>
        <taxon>Meloidogynidae</taxon>
        <taxon>Meloidogyninae</taxon>
        <taxon>Meloidogyne</taxon>
    </lineage>
</organism>
<dbReference type="EMBL" id="CAJEWN010000688">
    <property type="protein sequence ID" value="CAD2188387.1"/>
    <property type="molecule type" value="Genomic_DNA"/>
</dbReference>
<sequence>MVDALASGIGTDITNLEKALPSQDQPWQKACLPVACTSQLYKEDLENA</sequence>
<evidence type="ECO:0000313" key="1">
    <source>
        <dbReference type="EMBL" id="CAD2188387.1"/>
    </source>
</evidence>
<proteinExistence type="predicted"/>
<accession>A0A6V7WN33</accession>
<dbReference type="AlphaFoldDB" id="A0A6V7WN33"/>
<dbReference type="Proteomes" id="UP000580250">
    <property type="component" value="Unassembled WGS sequence"/>
</dbReference>
<name>A0A6V7WN33_MELEN</name>